<dbReference type="InterPro" id="IPR023401">
    <property type="entry name" value="ODC_N"/>
</dbReference>
<dbReference type="PANTHER" id="PTHR13812:SF19">
    <property type="entry name" value="KETIMINE REDUCTASE MU-CRYSTALLIN"/>
    <property type="match status" value="1"/>
</dbReference>
<dbReference type="Gene3D" id="3.30.1780.10">
    <property type="entry name" value="ornithine cyclodeaminase, domain 1"/>
    <property type="match status" value="1"/>
</dbReference>
<accession>A0A9Q9DDJ3</accession>
<evidence type="ECO:0000313" key="3">
    <source>
        <dbReference type="EMBL" id="USJ27475.1"/>
    </source>
</evidence>
<evidence type="ECO:0000256" key="2">
    <source>
        <dbReference type="ARBA" id="ARBA00023027"/>
    </source>
</evidence>
<comment type="similarity">
    <text evidence="1">Belongs to the ornithine cyclodeaminase/mu-crystallin family.</text>
</comment>
<name>A0A9Q9DDJ3_ENSAD</name>
<evidence type="ECO:0000256" key="1">
    <source>
        <dbReference type="ARBA" id="ARBA00008903"/>
    </source>
</evidence>
<dbReference type="SUPFAM" id="SSF51735">
    <property type="entry name" value="NAD(P)-binding Rossmann-fold domains"/>
    <property type="match status" value="1"/>
</dbReference>
<organism evidence="3 4">
    <name type="scientific">Ensifer adhaerens</name>
    <name type="common">Sinorhizobium morelense</name>
    <dbReference type="NCBI Taxonomy" id="106592"/>
    <lineage>
        <taxon>Bacteria</taxon>
        <taxon>Pseudomonadati</taxon>
        <taxon>Pseudomonadota</taxon>
        <taxon>Alphaproteobacteria</taxon>
        <taxon>Hyphomicrobiales</taxon>
        <taxon>Rhizobiaceae</taxon>
        <taxon>Sinorhizobium/Ensifer group</taxon>
        <taxon>Ensifer</taxon>
    </lineage>
</organism>
<dbReference type="RefSeq" id="WP_113187611.1">
    <property type="nucleotide sequence ID" value="NZ_CAXURO020000003.1"/>
</dbReference>
<gene>
    <name evidence="3" type="ORF">NE863_34135</name>
</gene>
<dbReference type="EMBL" id="CP098809">
    <property type="protein sequence ID" value="USJ27475.1"/>
    <property type="molecule type" value="Genomic_DNA"/>
</dbReference>
<protein>
    <submittedName>
        <fullName evidence="3">Ornithine cyclodeaminase family protein</fullName>
    </submittedName>
</protein>
<dbReference type="PIRSF" id="PIRSF001439">
    <property type="entry name" value="CryM"/>
    <property type="match status" value="1"/>
</dbReference>
<dbReference type="Proteomes" id="UP001055460">
    <property type="component" value="Plasmid pB"/>
</dbReference>
<dbReference type="PANTHER" id="PTHR13812">
    <property type="entry name" value="KETIMINE REDUCTASE MU-CRYSTALLIN"/>
    <property type="match status" value="1"/>
</dbReference>
<geneLocation type="plasmid" evidence="3 4">
    <name>pB</name>
</geneLocation>
<keyword evidence="3" id="KW-0614">Plasmid</keyword>
<dbReference type="Pfam" id="PF02423">
    <property type="entry name" value="OCD_Mu_crystall"/>
    <property type="match status" value="1"/>
</dbReference>
<reference evidence="3" key="1">
    <citation type="submission" date="2022-06" db="EMBL/GenBank/DDBJ databases">
        <title>Physiological and biochemical characterization and genomic elucidation of a strain of the genus Ensifer adhaerens M8 that combines arsenic oxidation and chromium reduction.</title>
        <authorList>
            <person name="Li X."/>
            <person name="Yu c."/>
        </authorList>
    </citation>
    <scope>NUCLEOTIDE SEQUENCE</scope>
    <source>
        <strain evidence="3">M8</strain>
        <plasmid evidence="3">pB</plasmid>
    </source>
</reference>
<evidence type="ECO:0000313" key="4">
    <source>
        <dbReference type="Proteomes" id="UP001055460"/>
    </source>
</evidence>
<proteinExistence type="inferred from homology"/>
<dbReference type="Gene3D" id="3.40.50.720">
    <property type="entry name" value="NAD(P)-binding Rossmann-like Domain"/>
    <property type="match status" value="1"/>
</dbReference>
<dbReference type="InterPro" id="IPR036291">
    <property type="entry name" value="NAD(P)-bd_dom_sf"/>
</dbReference>
<dbReference type="InterPro" id="IPR003462">
    <property type="entry name" value="ODC_Mu_crystall"/>
</dbReference>
<sequence>MQKLVVLNDEDITRLLPRTDVRAALERMFIALADGRAVQPPQTLSLFPAGGGDFITYPGVLGSDGVFGTKLSPYIPGTNGATVTAWTLLMSMETGKPLLLCDSKRLTTERTAATTAIAADLLASKEAKILTIIGTGEIGLAHLRHAASIRPWQEIRLCSPDIANRHGLPVQLESGCPVTKSTYTDTAAAGADVVMLCTSSGTPVIDASRFGAGVLVTSISTNVANAHEIAPDTLNRFDVYCDYRATTPAAAGEMKLAAERGQWSTDRLVGDLPELLSGRATARDTGRPAFFRSIGLGLEDIATASALLSAARS</sequence>
<dbReference type="GO" id="GO:0005737">
    <property type="term" value="C:cytoplasm"/>
    <property type="evidence" value="ECO:0007669"/>
    <property type="project" value="TreeGrafter"/>
</dbReference>
<keyword evidence="2" id="KW-0520">NAD</keyword>
<dbReference type="AlphaFoldDB" id="A0A9Q9DDJ3"/>